<feature type="compositionally biased region" description="Basic and acidic residues" evidence="1">
    <location>
        <begin position="185"/>
        <end position="200"/>
    </location>
</feature>
<feature type="region of interest" description="Disordered" evidence="1">
    <location>
        <begin position="180"/>
        <end position="207"/>
    </location>
</feature>
<dbReference type="EMBL" id="RCOS01000105">
    <property type="protein sequence ID" value="RSN73932.1"/>
    <property type="molecule type" value="Genomic_DNA"/>
</dbReference>
<dbReference type="Proteomes" id="UP000277582">
    <property type="component" value="Unassembled WGS sequence"/>
</dbReference>
<evidence type="ECO:0000256" key="1">
    <source>
        <dbReference type="SAM" id="MobiDB-lite"/>
    </source>
</evidence>
<protein>
    <submittedName>
        <fullName evidence="2">Uncharacterized protein</fullName>
    </submittedName>
</protein>
<evidence type="ECO:0000313" key="2">
    <source>
        <dbReference type="EMBL" id="RSN73932.1"/>
    </source>
</evidence>
<gene>
    <name evidence="2" type="ORF">D6D85_09120</name>
</gene>
<accession>A0A3R9PV46</accession>
<organism evidence="2 3">
    <name type="scientific">Candidatus Methanodesulfokora washburnensis</name>
    <dbReference type="NCBI Taxonomy" id="2478471"/>
    <lineage>
        <taxon>Archaea</taxon>
        <taxon>Thermoproteota</taxon>
        <taxon>Candidatus Korarchaeia</taxon>
        <taxon>Candidatus Korarchaeia incertae sedis</taxon>
        <taxon>Candidatus Methanodesulfokora</taxon>
    </lineage>
</organism>
<reference evidence="2 3" key="1">
    <citation type="submission" date="2018-10" db="EMBL/GenBank/DDBJ databases">
        <title>Co-occurring genomic capacity for anaerobic methane metabolism and dissimilatory sulfite reduction discovered in the Korarchaeota.</title>
        <authorList>
            <person name="Mckay L.J."/>
            <person name="Dlakic M."/>
            <person name="Fields M.W."/>
            <person name="Delmont T.O."/>
            <person name="Eren A.M."/>
            <person name="Jay Z.J."/>
            <person name="Klingelsmith K.B."/>
            <person name="Rusch D.B."/>
            <person name="Inskeep W.P."/>
        </authorList>
    </citation>
    <scope>NUCLEOTIDE SEQUENCE [LARGE SCALE GENOMIC DNA]</scope>
    <source>
        <strain evidence="2 3">MDKW</strain>
    </source>
</reference>
<dbReference type="RefSeq" id="WP_125671685.1">
    <property type="nucleotide sequence ID" value="NZ_RCOS01000105.1"/>
</dbReference>
<keyword evidence="3" id="KW-1185">Reference proteome</keyword>
<proteinExistence type="predicted"/>
<dbReference type="AlphaFoldDB" id="A0A3R9PV46"/>
<sequence length="221" mass="25434">MGELDFYVEPSFSVYYPDMVYVNPQTIEVDLLLVLNGGYICIELKDNPAKAHEDSLKYFINALAPQPVIYMSKKPLEKGESQVQLPNPLLIPPDNELILKNQLLSELEKWRQKVGEFEEERRDFFSLDNFLCMLLLYASPMVCKEVLEKVPPFDEKKLSPLIRRRISLVMRAKGLNFSDEIKEEGEERKKRGDRKQDRGPCSKAQGIPCSQCFRGSQKAKG</sequence>
<name>A0A3R9PV46_9CREN</name>
<comment type="caution">
    <text evidence="2">The sequence shown here is derived from an EMBL/GenBank/DDBJ whole genome shotgun (WGS) entry which is preliminary data.</text>
</comment>
<evidence type="ECO:0000313" key="3">
    <source>
        <dbReference type="Proteomes" id="UP000277582"/>
    </source>
</evidence>